<evidence type="ECO:0000313" key="1">
    <source>
        <dbReference type="EMBL" id="ONI39437.1"/>
    </source>
</evidence>
<proteinExistence type="predicted"/>
<gene>
    <name evidence="1" type="ORF">AN396_08515</name>
</gene>
<name>A0ACC8XAS2_9FIRM</name>
<reference evidence="1" key="1">
    <citation type="submission" date="2016-08" db="EMBL/GenBank/DDBJ databases">
        <authorList>
            <person name="Ngugi D.K."/>
            <person name="Miyake S."/>
            <person name="Stingl U."/>
        </authorList>
    </citation>
    <scope>NUCLEOTIDE SEQUENCE</scope>
    <source>
        <strain evidence="1">SCG-B11WGA-EpuloA1</strain>
    </source>
</reference>
<dbReference type="EMBL" id="LJDB01000064">
    <property type="protein sequence ID" value="ONI39437.1"/>
    <property type="molecule type" value="Genomic_DNA"/>
</dbReference>
<protein>
    <submittedName>
        <fullName evidence="1">Uncharacterized protein</fullName>
    </submittedName>
</protein>
<sequence>MDNEELLEIEKKIHPSILAAVDEALDNKETEVNRKKSQAEILMNYINEQNRLEKIVQHSFLMFNVPEGINKEDIVTLLNEKDEYTELKNLSVIQMGKHVFYYNNKMFTERFATVQALIESKDILAAIATCVRHDCKVYPRPVQVSTLQKVPYRYTLDEILGAIARMRFEEEYADIDTVKASNGNICIYSKNHMNERYAQFLAEQLEVTWMEMQ</sequence>
<evidence type="ECO:0000313" key="2">
    <source>
        <dbReference type="Proteomes" id="UP000188605"/>
    </source>
</evidence>
<dbReference type="Proteomes" id="UP000188605">
    <property type="component" value="Unassembled WGS sequence"/>
</dbReference>
<organism evidence="1 2">
    <name type="scientific">Candidatus Epulonipiscium fishelsonii</name>
    <dbReference type="NCBI Taxonomy" id="77094"/>
    <lineage>
        <taxon>Bacteria</taxon>
        <taxon>Bacillati</taxon>
        <taxon>Bacillota</taxon>
        <taxon>Clostridia</taxon>
        <taxon>Lachnospirales</taxon>
        <taxon>Lachnospiraceae</taxon>
        <taxon>Candidatus Epulonipiscium</taxon>
    </lineage>
</organism>
<accession>A0ACC8XAS2</accession>
<comment type="caution">
    <text evidence="1">The sequence shown here is derived from an EMBL/GenBank/DDBJ whole genome shotgun (WGS) entry which is preliminary data.</text>
</comment>
<keyword evidence="2" id="KW-1185">Reference proteome</keyword>